<proteinExistence type="predicted"/>
<reference evidence="1 2" key="1">
    <citation type="submission" date="2018-11" db="EMBL/GenBank/DDBJ databases">
        <title>Genome sequencing of Lachnoanaerobaculum orale DSM 24553T.</title>
        <authorList>
            <person name="Kook J.-K."/>
            <person name="Park S.-N."/>
            <person name="Lim Y.K."/>
        </authorList>
    </citation>
    <scope>NUCLEOTIDE SEQUENCE [LARGE SCALE GENOMIC DNA]</scope>
    <source>
        <strain evidence="1 2">DSM 24553</strain>
    </source>
</reference>
<gene>
    <name evidence="1" type="ORF">EHW90_00265</name>
</gene>
<sequence length="161" mass="19045">MRPLNEWLLALQVKDIASLVAWAVGAISIIIEFNKKIPLHPLSHVFRWMGSILNRETLEKLDEIALQSAQVKEEVKDISDRLTRFEEETNDKRAVDMRNQIIDFSENLRLGKEYSVKQFESALGVVSRYYDHCERHNIRNHYIDGETEFIKEKFREVKERK</sequence>
<dbReference type="RefSeq" id="WP_124950301.1">
    <property type="nucleotide sequence ID" value="NZ_RRCM01000001.1"/>
</dbReference>
<name>A0A3P3Q3A7_9FIRM</name>
<evidence type="ECO:0000313" key="2">
    <source>
        <dbReference type="Proteomes" id="UP000276982"/>
    </source>
</evidence>
<dbReference type="Proteomes" id="UP000276982">
    <property type="component" value="Unassembled WGS sequence"/>
</dbReference>
<organism evidence="1 2">
    <name type="scientific">Lachnoanaerobaculum orale</name>
    <dbReference type="NCBI Taxonomy" id="979627"/>
    <lineage>
        <taxon>Bacteria</taxon>
        <taxon>Bacillati</taxon>
        <taxon>Bacillota</taxon>
        <taxon>Clostridia</taxon>
        <taxon>Lachnospirales</taxon>
        <taxon>Lachnospiraceae</taxon>
        <taxon>Lachnoanaerobaculum</taxon>
    </lineage>
</organism>
<dbReference type="EMBL" id="RRCM01000001">
    <property type="protein sequence ID" value="RRJ15518.1"/>
    <property type="molecule type" value="Genomic_DNA"/>
</dbReference>
<keyword evidence="2" id="KW-1185">Reference proteome</keyword>
<evidence type="ECO:0000313" key="1">
    <source>
        <dbReference type="EMBL" id="RRJ15518.1"/>
    </source>
</evidence>
<dbReference type="AlphaFoldDB" id="A0A3P3Q3A7"/>
<accession>A0A3P3Q3A7</accession>
<protein>
    <submittedName>
        <fullName evidence="1">Uncharacterized protein</fullName>
    </submittedName>
</protein>
<comment type="caution">
    <text evidence="1">The sequence shown here is derived from an EMBL/GenBank/DDBJ whole genome shotgun (WGS) entry which is preliminary data.</text>
</comment>